<organism evidence="2">
    <name type="scientific">Burkholderia pseudomallei 1710a</name>
    <dbReference type="NCBI Taxonomy" id="320371"/>
    <lineage>
        <taxon>Bacteria</taxon>
        <taxon>Pseudomonadati</taxon>
        <taxon>Pseudomonadota</taxon>
        <taxon>Betaproteobacteria</taxon>
        <taxon>Burkholderiales</taxon>
        <taxon>Burkholderiaceae</taxon>
        <taxon>Burkholderia</taxon>
        <taxon>pseudomallei group</taxon>
    </lineage>
</organism>
<name>A0A0E1W6K4_BURPE</name>
<dbReference type="EMBL" id="CM000832">
    <property type="protein sequence ID" value="EET08830.1"/>
    <property type="molecule type" value="Genomic_DNA"/>
</dbReference>
<dbReference type="Proteomes" id="UP000001812">
    <property type="component" value="Chromosome I"/>
</dbReference>
<evidence type="ECO:0000256" key="1">
    <source>
        <dbReference type="SAM" id="MobiDB-lite"/>
    </source>
</evidence>
<feature type="compositionally biased region" description="Basic residues" evidence="1">
    <location>
        <begin position="49"/>
        <end position="62"/>
    </location>
</feature>
<accession>A0A0E1W6K4</accession>
<dbReference type="HOGENOM" id="CLU_2895347_0_0_4"/>
<gene>
    <name evidence="2" type="ORF">BURPS1710A_0989</name>
</gene>
<protein>
    <submittedName>
        <fullName evidence="2">Uncharacterized protein</fullName>
    </submittedName>
</protein>
<reference evidence="2" key="1">
    <citation type="submission" date="2009-05" db="EMBL/GenBank/DDBJ databases">
        <authorList>
            <person name="Harkins D.M."/>
            <person name="DeShazer D."/>
            <person name="Woods D.E."/>
            <person name="Brinkac L.M."/>
            <person name="Brown K.A."/>
            <person name="Hung G.C."/>
            <person name="Tuanyok A."/>
            <person name="Zhang B."/>
            <person name="Nierman W.C."/>
        </authorList>
    </citation>
    <scope>NUCLEOTIDE SEQUENCE [LARGE SCALE GENOMIC DNA]</scope>
    <source>
        <strain evidence="2">1710a</strain>
    </source>
</reference>
<dbReference type="AlphaFoldDB" id="A0A0E1W6K4"/>
<evidence type="ECO:0000313" key="2">
    <source>
        <dbReference type="EMBL" id="EET08830.1"/>
    </source>
</evidence>
<proteinExistence type="predicted"/>
<feature type="region of interest" description="Disordered" evidence="1">
    <location>
        <begin position="1"/>
        <end position="62"/>
    </location>
</feature>
<sequence length="62" mass="6791">MTLGDAARLGRRAGRNVGRPISRAGSLRMRASEKTARSIARGACSAAGRLRKDHRRSRLRCD</sequence>